<dbReference type="Gene3D" id="2.120.10.90">
    <property type="entry name" value="DNA gyrase/topoisomerase IV, subunit A, C-terminal"/>
    <property type="match status" value="1"/>
</dbReference>
<reference evidence="11" key="1">
    <citation type="submission" date="2019-03" db="EMBL/GenBank/DDBJ databases">
        <title>Lake Tanganyika Metagenome-Assembled Genomes (MAGs).</title>
        <authorList>
            <person name="Tran P."/>
        </authorList>
    </citation>
    <scope>NUCLEOTIDE SEQUENCE</scope>
    <source>
        <strain evidence="11">K_DeepCast_65m_m2_066</strain>
    </source>
</reference>
<keyword evidence="6" id="KW-0472">Membrane</keyword>
<dbReference type="PROSITE" id="PS52040">
    <property type="entry name" value="TOPO_IIA"/>
    <property type="match status" value="1"/>
</dbReference>
<dbReference type="Proteomes" id="UP000712673">
    <property type="component" value="Unassembled WGS sequence"/>
</dbReference>
<dbReference type="InterPro" id="IPR013758">
    <property type="entry name" value="Topo_IIA_A/C_ab"/>
</dbReference>
<dbReference type="Gene3D" id="1.10.268.10">
    <property type="entry name" value="Topoisomerase, domain 3"/>
    <property type="match status" value="1"/>
</dbReference>
<dbReference type="GO" id="GO:0003918">
    <property type="term" value="F:DNA topoisomerase type II (double strand cut, ATP-hydrolyzing) activity"/>
    <property type="evidence" value="ECO:0007669"/>
    <property type="project" value="UniProtKB-EC"/>
</dbReference>
<feature type="domain" description="Topo IIA-type catalytic" evidence="10">
    <location>
        <begin position="34"/>
        <end position="497"/>
    </location>
</feature>
<dbReference type="NCBIfam" id="NF004044">
    <property type="entry name" value="PRK05561.1"/>
    <property type="match status" value="1"/>
</dbReference>
<evidence type="ECO:0000313" key="11">
    <source>
        <dbReference type="EMBL" id="MBM3223286.1"/>
    </source>
</evidence>
<dbReference type="GO" id="GO:0005737">
    <property type="term" value="C:cytoplasm"/>
    <property type="evidence" value="ECO:0007669"/>
    <property type="project" value="TreeGrafter"/>
</dbReference>
<dbReference type="InterPro" id="IPR035516">
    <property type="entry name" value="Gyrase/topoIV_suA_C"/>
</dbReference>
<gene>
    <name evidence="11" type="primary">parC</name>
    <name evidence="11" type="ORF">FJZ47_05720</name>
</gene>
<evidence type="ECO:0000259" key="10">
    <source>
        <dbReference type="PROSITE" id="PS52040"/>
    </source>
</evidence>
<evidence type="ECO:0000256" key="9">
    <source>
        <dbReference type="SAM" id="MobiDB-lite"/>
    </source>
</evidence>
<dbReference type="GO" id="GO:0009330">
    <property type="term" value="C:DNA topoisomerase type II (double strand cut, ATP-hydrolyzing) complex"/>
    <property type="evidence" value="ECO:0007669"/>
    <property type="project" value="TreeGrafter"/>
</dbReference>
<feature type="active site" description="O-(5'-phospho-DNA)-tyrosine intermediate" evidence="8">
    <location>
        <position position="123"/>
    </location>
</feature>
<dbReference type="FunFam" id="1.10.268.10:FF:000001">
    <property type="entry name" value="DNA gyrase subunit A"/>
    <property type="match status" value="1"/>
</dbReference>
<evidence type="ECO:0000256" key="4">
    <source>
        <dbReference type="ARBA" id="ARBA00023029"/>
    </source>
</evidence>
<dbReference type="SUPFAM" id="SSF101904">
    <property type="entry name" value="GyrA/ParC C-terminal domain-like"/>
    <property type="match status" value="1"/>
</dbReference>
<dbReference type="CDD" id="cd00187">
    <property type="entry name" value="TOP4c"/>
    <property type="match status" value="1"/>
</dbReference>
<keyword evidence="7 8" id="KW-0413">Isomerase</keyword>
<dbReference type="GO" id="GO:0003677">
    <property type="term" value="F:DNA binding"/>
    <property type="evidence" value="ECO:0007669"/>
    <property type="project" value="UniProtKB-UniRule"/>
</dbReference>
<feature type="region of interest" description="Disordered" evidence="9">
    <location>
        <begin position="743"/>
        <end position="769"/>
    </location>
</feature>
<evidence type="ECO:0000256" key="7">
    <source>
        <dbReference type="ARBA" id="ARBA00023235"/>
    </source>
</evidence>
<keyword evidence="3" id="KW-1003">Cell membrane</keyword>
<dbReference type="Gene3D" id="3.90.199.10">
    <property type="entry name" value="Topoisomerase II, domain 5"/>
    <property type="match status" value="1"/>
</dbReference>
<comment type="catalytic activity">
    <reaction evidence="1 8">
        <text>ATP-dependent breakage, passage and rejoining of double-stranded DNA.</text>
        <dbReference type="EC" id="5.6.2.2"/>
    </reaction>
</comment>
<dbReference type="AlphaFoldDB" id="A0A937W151"/>
<dbReference type="SMART" id="SM00434">
    <property type="entry name" value="TOP4c"/>
    <property type="match status" value="1"/>
</dbReference>
<organism evidence="11 12">
    <name type="scientific">Tectimicrobiota bacterium</name>
    <dbReference type="NCBI Taxonomy" id="2528274"/>
    <lineage>
        <taxon>Bacteria</taxon>
        <taxon>Pseudomonadati</taxon>
        <taxon>Nitrospinota/Tectimicrobiota group</taxon>
        <taxon>Candidatus Tectimicrobiota</taxon>
    </lineage>
</organism>
<keyword evidence="5 8" id="KW-0238">DNA-binding</keyword>
<dbReference type="GO" id="GO:0006265">
    <property type="term" value="P:DNA topological change"/>
    <property type="evidence" value="ECO:0007669"/>
    <property type="project" value="UniProtKB-UniRule"/>
</dbReference>
<comment type="caution">
    <text evidence="11">The sequence shown here is derived from an EMBL/GenBank/DDBJ whole genome shotgun (WGS) entry which is preliminary data.</text>
</comment>
<proteinExistence type="inferred from homology"/>
<dbReference type="GO" id="GO:0005694">
    <property type="term" value="C:chromosome"/>
    <property type="evidence" value="ECO:0007669"/>
    <property type="project" value="InterPro"/>
</dbReference>
<dbReference type="SUPFAM" id="SSF56719">
    <property type="entry name" value="Type II DNA topoisomerase"/>
    <property type="match status" value="1"/>
</dbReference>
<evidence type="ECO:0000256" key="6">
    <source>
        <dbReference type="ARBA" id="ARBA00023136"/>
    </source>
</evidence>
<dbReference type="HAMAP" id="MF_00936">
    <property type="entry name" value="ParC_type1"/>
    <property type="match status" value="1"/>
</dbReference>
<dbReference type="InterPro" id="IPR005742">
    <property type="entry name" value="TopoIV_A_Gneg"/>
</dbReference>
<dbReference type="PANTHER" id="PTHR43493">
    <property type="entry name" value="DNA GYRASE/TOPOISOMERASE SUBUNIT A"/>
    <property type="match status" value="1"/>
</dbReference>
<evidence type="ECO:0000256" key="8">
    <source>
        <dbReference type="PROSITE-ProRule" id="PRU01384"/>
    </source>
</evidence>
<evidence type="ECO:0000256" key="1">
    <source>
        <dbReference type="ARBA" id="ARBA00000185"/>
    </source>
</evidence>
<dbReference type="InterPro" id="IPR013757">
    <property type="entry name" value="Topo_IIA_A_a_sf"/>
</dbReference>
<dbReference type="Pfam" id="PF00521">
    <property type="entry name" value="DNA_topoisoIV"/>
    <property type="match status" value="1"/>
</dbReference>
<dbReference type="InterPro" id="IPR050220">
    <property type="entry name" value="Type_II_DNA_Topoisomerases"/>
</dbReference>
<evidence type="ECO:0000256" key="5">
    <source>
        <dbReference type="ARBA" id="ARBA00023125"/>
    </source>
</evidence>
<dbReference type="InterPro" id="IPR013760">
    <property type="entry name" value="Topo_IIA-like_dom_sf"/>
</dbReference>
<evidence type="ECO:0000256" key="3">
    <source>
        <dbReference type="ARBA" id="ARBA00022475"/>
    </source>
</evidence>
<name>A0A937W151_UNCTE</name>
<sequence>MAIATNGTERLPMKIYTEKAYLDYSRYVILDRALPHLGDGLKPVQRRIVYAMSELALSAGAKYKKAARTIGDVIGKFHPHGEAACYEAMVLMAQPFSYRYPLVDGQGNFGSPDDPKSFAAMRYTEARLTPFAEALLGELEQGTVDWTPNFDGTLQEPAILPARLPHVLLNGATGIAVGMATDIPPHNIREVVDACLHLLEHPDATVEQLCAYIQGPDFPTEAEIITPREDIVRLYESGTGTIRMRARYEQDQGEVMITALPYQVSGAKILEQIAVQMRAKKLPMLDDLRDESDHENPTRLVLVLHSSREDVGALMTHLFATTDLERTYRVNLNVIGLNERPQVKNLRELLREWLEFRTTTVSRRLQFRLAQVVRRLHLLEGFLIAYNQLDTIIAIIREEERPKPVLIERLQVSDEQAEAILELRLRRLGKLEEAQLRREQRTLAAERDSIEKTLASPRRLQTLLRKELTQDAERYGDARHSPLVARRPAQPLAETVLMPSEPVTVVLSEKGWVRAAKGHDIDPTTLSYKAGDAFMVAVRGRSTQSVVFFDTTGRAYSLPAHTLPSARGQGEPLTGRLSPPEGAAFVAAISGDPDDVYVLASDAGYGFLVALNELTSRHRAGKVVLTLPDGAHVLAPLVVHDFANSLLALASTSGRLLLFPLPQLPRLAKGKGYKLMGIAAEQAAAQQDGIAALACVPVGQPLVLACGQRHLTLKPADVERYLGTRGQRGNKLPRGFQRVDRIGTSEHEPAVYRPPVPSQPLPPLLAVEE</sequence>
<feature type="compositionally biased region" description="Pro residues" evidence="9">
    <location>
        <begin position="752"/>
        <end position="763"/>
    </location>
</feature>
<protein>
    <recommendedName>
        <fullName evidence="2">DNA topoisomerase (ATP-hydrolyzing)</fullName>
        <ecNumber evidence="2">5.6.2.2</ecNumber>
    </recommendedName>
</protein>
<accession>A0A937W151</accession>
<dbReference type="GO" id="GO:0007059">
    <property type="term" value="P:chromosome segregation"/>
    <property type="evidence" value="ECO:0007669"/>
    <property type="project" value="TreeGrafter"/>
</dbReference>
<dbReference type="Gene3D" id="3.30.1360.40">
    <property type="match status" value="1"/>
</dbReference>
<dbReference type="GO" id="GO:0005524">
    <property type="term" value="F:ATP binding"/>
    <property type="evidence" value="ECO:0007669"/>
    <property type="project" value="InterPro"/>
</dbReference>
<dbReference type="EC" id="5.6.2.2" evidence="2"/>
<dbReference type="InterPro" id="IPR002205">
    <property type="entry name" value="Topo_IIA_dom_A"/>
</dbReference>
<evidence type="ECO:0000313" key="12">
    <source>
        <dbReference type="Proteomes" id="UP000712673"/>
    </source>
</evidence>
<dbReference type="NCBIfam" id="TIGR01062">
    <property type="entry name" value="parC_Gneg"/>
    <property type="match status" value="1"/>
</dbReference>
<dbReference type="PANTHER" id="PTHR43493:SF1">
    <property type="entry name" value="DNA TOPOISOMERASE 4 SUBUNIT A"/>
    <property type="match status" value="1"/>
</dbReference>
<evidence type="ECO:0000256" key="2">
    <source>
        <dbReference type="ARBA" id="ARBA00012895"/>
    </source>
</evidence>
<keyword evidence="4 8" id="KW-0799">Topoisomerase</keyword>
<dbReference type="EMBL" id="VGLS01000121">
    <property type="protein sequence ID" value="MBM3223286.1"/>
    <property type="molecule type" value="Genomic_DNA"/>
</dbReference>